<dbReference type="EMBL" id="UINC01168336">
    <property type="protein sequence ID" value="SVD71317.1"/>
    <property type="molecule type" value="Genomic_DNA"/>
</dbReference>
<keyword evidence="1" id="KW-0472">Membrane</keyword>
<dbReference type="AlphaFoldDB" id="A0A382XJI8"/>
<organism evidence="2">
    <name type="scientific">marine metagenome</name>
    <dbReference type="NCBI Taxonomy" id="408172"/>
    <lineage>
        <taxon>unclassified sequences</taxon>
        <taxon>metagenomes</taxon>
        <taxon>ecological metagenomes</taxon>
    </lineage>
</organism>
<name>A0A382XJI8_9ZZZZ</name>
<protein>
    <submittedName>
        <fullName evidence="2">Uncharacterized protein</fullName>
    </submittedName>
</protein>
<accession>A0A382XJI8</accession>
<reference evidence="2" key="1">
    <citation type="submission" date="2018-05" db="EMBL/GenBank/DDBJ databases">
        <authorList>
            <person name="Lanie J.A."/>
            <person name="Ng W.-L."/>
            <person name="Kazmierczak K.M."/>
            <person name="Andrzejewski T.M."/>
            <person name="Davidsen T.M."/>
            <person name="Wayne K.J."/>
            <person name="Tettelin H."/>
            <person name="Glass J.I."/>
            <person name="Rusch D."/>
            <person name="Podicherti R."/>
            <person name="Tsui H.-C.T."/>
            <person name="Winkler M.E."/>
        </authorList>
    </citation>
    <scope>NUCLEOTIDE SEQUENCE</scope>
</reference>
<gene>
    <name evidence="2" type="ORF">METZ01_LOCUS424171</name>
</gene>
<evidence type="ECO:0000313" key="2">
    <source>
        <dbReference type="EMBL" id="SVD71317.1"/>
    </source>
</evidence>
<feature type="transmembrane region" description="Helical" evidence="1">
    <location>
        <begin position="30"/>
        <end position="50"/>
    </location>
</feature>
<feature type="transmembrane region" description="Helical" evidence="1">
    <location>
        <begin position="89"/>
        <end position="110"/>
    </location>
</feature>
<sequence length="121" mass="13284">MRLFIYGILASLGVLGLTAGLYPVYGLELFLGWILPVLAGTVTLYFIGSAAQKDPFLVTKTIAKGFALKMVYYGAAILTLFKLYSFEPIPFICSFSGFFLGLHVLEAVIIKRISQSYKTNA</sequence>
<evidence type="ECO:0000256" key="1">
    <source>
        <dbReference type="SAM" id="Phobius"/>
    </source>
</evidence>
<keyword evidence="1" id="KW-1133">Transmembrane helix</keyword>
<feature type="transmembrane region" description="Helical" evidence="1">
    <location>
        <begin position="62"/>
        <end position="83"/>
    </location>
</feature>
<proteinExistence type="predicted"/>
<keyword evidence="1" id="KW-0812">Transmembrane</keyword>